<dbReference type="Proteomes" id="UP000473681">
    <property type="component" value="Unassembled WGS sequence"/>
</dbReference>
<feature type="domain" description="Glycosyltransferase subfamily 4-like N-terminal" evidence="1">
    <location>
        <begin position="16"/>
        <end position="201"/>
    </location>
</feature>
<accession>A0A0L9Y7B5</accession>
<dbReference type="OrthoDB" id="9811902at2"/>
<dbReference type="InterPro" id="IPR028098">
    <property type="entry name" value="Glyco_trans_4-like_N"/>
</dbReference>
<keyword evidence="2" id="KW-0808">Transferase</keyword>
<dbReference type="Gene3D" id="3.40.50.2000">
    <property type="entry name" value="Glycogen Phosphorylase B"/>
    <property type="match status" value="2"/>
</dbReference>
<organism evidence="2 5">
    <name type="scientific">Clostridium botulinum</name>
    <dbReference type="NCBI Taxonomy" id="1491"/>
    <lineage>
        <taxon>Bacteria</taxon>
        <taxon>Bacillati</taxon>
        <taxon>Bacillota</taxon>
        <taxon>Clostridia</taxon>
        <taxon>Eubacteriales</taxon>
        <taxon>Clostridiaceae</taxon>
        <taxon>Clostridium</taxon>
    </lineage>
</organism>
<evidence type="ECO:0000313" key="5">
    <source>
        <dbReference type="Proteomes" id="UP000476820"/>
    </source>
</evidence>
<dbReference type="PANTHER" id="PTHR12526">
    <property type="entry name" value="GLYCOSYLTRANSFERASE"/>
    <property type="match status" value="1"/>
</dbReference>
<dbReference type="Proteomes" id="UP000476820">
    <property type="component" value="Unassembled WGS sequence"/>
</dbReference>
<dbReference type="RefSeq" id="WP_053342474.1">
    <property type="nucleotide sequence ID" value="NZ_JACBEK010000005.1"/>
</dbReference>
<dbReference type="EMBL" id="SWVK01000005">
    <property type="protein sequence ID" value="NFN34501.1"/>
    <property type="molecule type" value="Genomic_DNA"/>
</dbReference>
<dbReference type="CDD" id="cd03794">
    <property type="entry name" value="GT4_WbuB-like"/>
    <property type="match status" value="1"/>
</dbReference>
<dbReference type="GO" id="GO:0016740">
    <property type="term" value="F:transferase activity"/>
    <property type="evidence" value="ECO:0007669"/>
    <property type="project" value="UniProtKB-KW"/>
</dbReference>
<evidence type="ECO:0000313" key="4">
    <source>
        <dbReference type="Proteomes" id="UP000473681"/>
    </source>
</evidence>
<gene>
    <name evidence="2" type="ORF">FC774_05660</name>
    <name evidence="3" type="ORF">FDB51_05010</name>
</gene>
<comment type="caution">
    <text evidence="2">The sequence shown here is derived from an EMBL/GenBank/DDBJ whole genome shotgun (WGS) entry which is preliminary data.</text>
</comment>
<evidence type="ECO:0000313" key="2">
    <source>
        <dbReference type="EMBL" id="NFF87360.1"/>
    </source>
</evidence>
<dbReference type="PANTHER" id="PTHR12526:SF622">
    <property type="entry name" value="GLYCOSYLTRANSFERASE (GROUP I)"/>
    <property type="match status" value="1"/>
</dbReference>
<dbReference type="SUPFAM" id="SSF53756">
    <property type="entry name" value="UDP-Glycosyltransferase/glycogen phosphorylase"/>
    <property type="match status" value="1"/>
</dbReference>
<name>A0A0L9Y7B5_CLOBO</name>
<dbReference type="Pfam" id="PF13692">
    <property type="entry name" value="Glyco_trans_1_4"/>
    <property type="match status" value="1"/>
</dbReference>
<dbReference type="EMBL" id="SWOV01000010">
    <property type="protein sequence ID" value="NFF87360.1"/>
    <property type="molecule type" value="Genomic_DNA"/>
</dbReference>
<evidence type="ECO:0000313" key="3">
    <source>
        <dbReference type="EMBL" id="NFN34501.1"/>
    </source>
</evidence>
<dbReference type="AlphaFoldDB" id="A0A0L9Y7B5"/>
<sequence length="406" mass="46096">MNILLINHYAGSDYHGMEFRPYYMAREWKSMGHNVTILGADFSHLRKNNPKITKDFEEEIIDGITYVWVKTPEYSGNGIGRIKNISTFMYKLRMNYKKIADKYKPDAVIASSTYPLDIYPAHKIAKRCDAKLCFEIHDLWPLSPMEIGGFSEKNPAIVVLQRAEDFAYKNSDVIVSILPNADKHIRERGFSTDKYVYVPNGIIPGEKKNPPTEKTIEKLKELKNQGYFLVGYTGNHSPANVLDTMIDAAKKTKDEKVKYVLVGKGNVKDELINYAKTNDVQNVEFLDPVLKDNMDNVLQLLDICYISLKKQNLFNYGVSPNKLFDYMMAARPVIYAIEASNDPVKDSNCGITVPAENPDAVVEAVLKIKELSDDEKNKMGQNGNDYVLKNHTYHGLAVKFLNGLKK</sequence>
<evidence type="ECO:0000259" key="1">
    <source>
        <dbReference type="Pfam" id="PF13579"/>
    </source>
</evidence>
<dbReference type="Pfam" id="PF13579">
    <property type="entry name" value="Glyco_trans_4_4"/>
    <property type="match status" value="1"/>
</dbReference>
<reference evidence="4 5" key="1">
    <citation type="submission" date="2019-04" db="EMBL/GenBank/DDBJ databases">
        <title>Genome sequencing of Clostridium botulinum Groups I-IV and Clostridium butyricum.</title>
        <authorList>
            <person name="Brunt J."/>
            <person name="Van Vliet A.H.M."/>
            <person name="Stringer S.C."/>
            <person name="Carter A.T."/>
            <person name="Peck M.W."/>
        </authorList>
    </citation>
    <scope>NUCLEOTIDE SEQUENCE [LARGE SCALE GENOMIC DNA]</scope>
    <source>
        <strain evidence="2 5">1605</strain>
        <strain evidence="3 4">CB-K-33E</strain>
    </source>
</reference>
<protein>
    <submittedName>
        <fullName evidence="2">Glycosyltransferase family 4 protein</fullName>
    </submittedName>
</protein>
<proteinExistence type="predicted"/>